<keyword evidence="2" id="KW-1185">Reference proteome</keyword>
<gene>
    <name evidence="1" type="ORF">QAD02_017515</name>
</gene>
<organism evidence="1 2">
    <name type="scientific">Eretmocerus hayati</name>
    <dbReference type="NCBI Taxonomy" id="131215"/>
    <lineage>
        <taxon>Eukaryota</taxon>
        <taxon>Metazoa</taxon>
        <taxon>Ecdysozoa</taxon>
        <taxon>Arthropoda</taxon>
        <taxon>Hexapoda</taxon>
        <taxon>Insecta</taxon>
        <taxon>Pterygota</taxon>
        <taxon>Neoptera</taxon>
        <taxon>Endopterygota</taxon>
        <taxon>Hymenoptera</taxon>
        <taxon>Apocrita</taxon>
        <taxon>Proctotrupomorpha</taxon>
        <taxon>Chalcidoidea</taxon>
        <taxon>Aphelinidae</taxon>
        <taxon>Aphelininae</taxon>
        <taxon>Eretmocerus</taxon>
    </lineage>
</organism>
<name>A0ACC2PF72_9HYME</name>
<evidence type="ECO:0000313" key="2">
    <source>
        <dbReference type="Proteomes" id="UP001239111"/>
    </source>
</evidence>
<evidence type="ECO:0000313" key="1">
    <source>
        <dbReference type="EMBL" id="KAJ8681723.1"/>
    </source>
</evidence>
<dbReference type="EMBL" id="CM056741">
    <property type="protein sequence ID" value="KAJ8681723.1"/>
    <property type="molecule type" value="Genomic_DNA"/>
</dbReference>
<reference evidence="1" key="1">
    <citation type="submission" date="2023-04" db="EMBL/GenBank/DDBJ databases">
        <title>A chromosome-level genome assembly of the parasitoid wasp Eretmocerus hayati.</title>
        <authorList>
            <person name="Zhong Y."/>
            <person name="Liu S."/>
            <person name="Liu Y."/>
        </authorList>
    </citation>
    <scope>NUCLEOTIDE SEQUENCE</scope>
    <source>
        <strain evidence="1">ZJU_SS_LIU_2023</strain>
    </source>
</reference>
<comment type="caution">
    <text evidence="1">The sequence shown here is derived from an EMBL/GenBank/DDBJ whole genome shotgun (WGS) entry which is preliminary data.</text>
</comment>
<proteinExistence type="predicted"/>
<accession>A0ACC2PF72</accession>
<dbReference type="Proteomes" id="UP001239111">
    <property type="component" value="Chromosome 1"/>
</dbReference>
<protein>
    <submittedName>
        <fullName evidence="1">Uncharacterized protein</fullName>
    </submittedName>
</protein>
<sequence>MVLEPGGGLSFPPPPPGATINPGNSGSSPGSNGSSTVVASPGSVTSAVSAAGSRLFQRAAPVFPFHLGGWHHPQLLGAGGNQTSVQQSLAAAAAVRFLGHHHHHPHPALAVAAAAAAASHPALVGPGGGLVGHAHEHCGPGGGPDDDDDKKGSVVLEAEEKKDKILATDFDIELASCGTLHERSFSA</sequence>